<dbReference type="SMART" id="SM00490">
    <property type="entry name" value="HELICc"/>
    <property type="match status" value="1"/>
</dbReference>
<comment type="caution">
    <text evidence="6">The sequence shown here is derived from an EMBL/GenBank/DDBJ whole genome shotgun (WGS) entry which is preliminary data.</text>
</comment>
<keyword evidence="6" id="KW-0378">Hydrolase</keyword>
<dbReference type="Pfam" id="PF00270">
    <property type="entry name" value="DEAD"/>
    <property type="match status" value="1"/>
</dbReference>
<evidence type="ECO:0000259" key="4">
    <source>
        <dbReference type="PROSITE" id="PS51192"/>
    </source>
</evidence>
<name>A0A538T3P3_UNCEI</name>
<dbReference type="InterPro" id="IPR027417">
    <property type="entry name" value="P-loop_NTPase"/>
</dbReference>
<evidence type="ECO:0000256" key="3">
    <source>
        <dbReference type="SAM" id="MobiDB-lite"/>
    </source>
</evidence>
<dbReference type="GO" id="GO:0043138">
    <property type="term" value="F:3'-5' DNA helicase activity"/>
    <property type="evidence" value="ECO:0007669"/>
    <property type="project" value="TreeGrafter"/>
</dbReference>
<accession>A0A538T3P3</accession>
<evidence type="ECO:0000313" key="6">
    <source>
        <dbReference type="EMBL" id="TMQ58134.1"/>
    </source>
</evidence>
<dbReference type="PANTHER" id="PTHR47957">
    <property type="entry name" value="ATP-DEPENDENT HELICASE HRQ1"/>
    <property type="match status" value="1"/>
</dbReference>
<keyword evidence="2" id="KW-0067">ATP-binding</keyword>
<dbReference type="GO" id="GO:0006289">
    <property type="term" value="P:nucleotide-excision repair"/>
    <property type="evidence" value="ECO:0007669"/>
    <property type="project" value="TreeGrafter"/>
</dbReference>
<dbReference type="GO" id="GO:0003676">
    <property type="term" value="F:nucleic acid binding"/>
    <property type="evidence" value="ECO:0007669"/>
    <property type="project" value="InterPro"/>
</dbReference>
<dbReference type="CDD" id="cd18797">
    <property type="entry name" value="SF2_C_Hrq"/>
    <property type="match status" value="1"/>
</dbReference>
<feature type="domain" description="Helicase ATP-binding" evidence="4">
    <location>
        <begin position="112"/>
        <end position="295"/>
    </location>
</feature>
<reference evidence="6 7" key="1">
    <citation type="journal article" date="2019" name="Nat. Microbiol.">
        <title>Mediterranean grassland soil C-N compound turnover is dependent on rainfall and depth, and is mediated by genomically divergent microorganisms.</title>
        <authorList>
            <person name="Diamond S."/>
            <person name="Andeer P.F."/>
            <person name="Li Z."/>
            <person name="Crits-Christoph A."/>
            <person name="Burstein D."/>
            <person name="Anantharaman K."/>
            <person name="Lane K.R."/>
            <person name="Thomas B.C."/>
            <person name="Pan C."/>
            <person name="Northen T.R."/>
            <person name="Banfield J.F."/>
        </authorList>
    </citation>
    <scope>NUCLEOTIDE SEQUENCE [LARGE SCALE GENOMIC DNA]</scope>
    <source>
        <strain evidence="6">WS_6</strain>
    </source>
</reference>
<keyword evidence="6" id="KW-0347">Helicase</keyword>
<evidence type="ECO:0000259" key="5">
    <source>
        <dbReference type="PROSITE" id="PS51194"/>
    </source>
</evidence>
<feature type="region of interest" description="Disordered" evidence="3">
    <location>
        <begin position="44"/>
        <end position="67"/>
    </location>
</feature>
<dbReference type="EMBL" id="VBOW01000040">
    <property type="protein sequence ID" value="TMQ58134.1"/>
    <property type="molecule type" value="Genomic_DNA"/>
</dbReference>
<dbReference type="GO" id="GO:0005524">
    <property type="term" value="F:ATP binding"/>
    <property type="evidence" value="ECO:0007669"/>
    <property type="project" value="UniProtKB-KW"/>
</dbReference>
<dbReference type="Gene3D" id="3.40.50.300">
    <property type="entry name" value="P-loop containing nucleotide triphosphate hydrolases"/>
    <property type="match status" value="2"/>
</dbReference>
<dbReference type="InterPro" id="IPR018973">
    <property type="entry name" value="MZB"/>
</dbReference>
<dbReference type="SMART" id="SM00487">
    <property type="entry name" value="DEXDc"/>
    <property type="match status" value="1"/>
</dbReference>
<evidence type="ECO:0000256" key="1">
    <source>
        <dbReference type="ARBA" id="ARBA00022741"/>
    </source>
</evidence>
<dbReference type="InterPro" id="IPR011545">
    <property type="entry name" value="DEAD/DEAH_box_helicase_dom"/>
</dbReference>
<dbReference type="PANTHER" id="PTHR47957:SF3">
    <property type="entry name" value="ATP-DEPENDENT HELICASE HRQ1"/>
    <property type="match status" value="1"/>
</dbReference>
<keyword evidence="1" id="KW-0547">Nucleotide-binding</keyword>
<dbReference type="Pfam" id="PF09369">
    <property type="entry name" value="MZB"/>
    <property type="match status" value="1"/>
</dbReference>
<dbReference type="AlphaFoldDB" id="A0A538T3P3"/>
<evidence type="ECO:0000256" key="2">
    <source>
        <dbReference type="ARBA" id="ARBA00022840"/>
    </source>
</evidence>
<dbReference type="Pfam" id="PF00271">
    <property type="entry name" value="Helicase_C"/>
    <property type="match status" value="1"/>
</dbReference>
<proteinExistence type="predicted"/>
<protein>
    <submittedName>
        <fullName evidence="6">DEAD/DEAH box helicase</fullName>
    </submittedName>
</protein>
<organism evidence="6 7">
    <name type="scientific">Eiseniibacteriota bacterium</name>
    <dbReference type="NCBI Taxonomy" id="2212470"/>
    <lineage>
        <taxon>Bacteria</taxon>
        <taxon>Candidatus Eiseniibacteriota</taxon>
    </lineage>
</organism>
<dbReference type="SUPFAM" id="SSF52540">
    <property type="entry name" value="P-loop containing nucleoside triphosphate hydrolases"/>
    <property type="match status" value="1"/>
</dbReference>
<dbReference type="InterPro" id="IPR055227">
    <property type="entry name" value="HRQ1_WHD"/>
</dbReference>
<dbReference type="Proteomes" id="UP000316852">
    <property type="component" value="Unassembled WGS sequence"/>
</dbReference>
<sequence length="819" mass="90709">MIRNVPGPGSGNPGFPQLFADEPRVAASSVETVEEFHKMLLSLQDGNDQRENMRGRGGAPHGRGAPELVHAESLPARPARYGDLAEPLPRTLAHVLDAQGISRLYSHQAEAIDLARAGKHLVVATGTASGKSLAYHIPVLERLLLEPHATALYLFPTKALAQDQLRGLNRFAEASYDLARVLATGTYDGDTPGSARRKLRETGNAILTNPDMLHQGILPYHARWGRFFSNLRYVVVDEVHTYRGIFGSHVANVLRRLRRIARHYDAEPQFLLSSATLRNPQELAELLVGDEVALVDQDGSPRGPKLFAFWNPRQYGLDSPERRSASVDAERILVALLKRGVQSIVFTKARVVAELIYRYARERLEREERGLADLLSPYRGGYLPEERRAIERRLFEGELRGVISTNALELGIDVGTLDASILVGFPNTIASTWQQAGRAGRKQAPSLAVVVAYEDPVDQYLMRHPNYFFGQSVESAVLDPENPYVLASQLSCAAYELPLSEEDEAIFGSRAPAIASILEEEGSFKSLDGLRYWSSAEYPAGSVNLRTISDDTFTILDQTRENAVLGTVDSISAPELLYPEAIYLHEGDTYFVRDLDLRQKVAYVEPREVDYYTQPVLDTHLKLEETRESKRFGEEAIGLGPAEVSWQTVAMKKIRFRSLDAIGYHPLDLPRQKLDTMALWIQPSEGTRNKVRTAGMNPREGMSGLRNLLITILPLHVMCDRPDIGGILESANLGEATIFMYDRYPGGLGYAERGYAIVGELLGAALRLVEDCPCELGCPSCVGLPILRPAQQQDPDLYGGWPIPSKAATVALLRRMLGR</sequence>
<dbReference type="InterPro" id="IPR014001">
    <property type="entry name" value="Helicase_ATP-bd"/>
</dbReference>
<dbReference type="Pfam" id="PF22982">
    <property type="entry name" value="WHD_HRQ1"/>
    <property type="match status" value="1"/>
</dbReference>
<gene>
    <name evidence="6" type="ORF">E6K76_08660</name>
</gene>
<dbReference type="GO" id="GO:0036297">
    <property type="term" value="P:interstrand cross-link repair"/>
    <property type="evidence" value="ECO:0007669"/>
    <property type="project" value="TreeGrafter"/>
</dbReference>
<dbReference type="InterPro" id="IPR001650">
    <property type="entry name" value="Helicase_C-like"/>
</dbReference>
<evidence type="ECO:0000313" key="7">
    <source>
        <dbReference type="Proteomes" id="UP000316852"/>
    </source>
</evidence>
<dbReference type="PROSITE" id="PS51194">
    <property type="entry name" value="HELICASE_CTER"/>
    <property type="match status" value="1"/>
</dbReference>
<feature type="domain" description="Helicase C-terminal" evidence="5">
    <location>
        <begin position="328"/>
        <end position="481"/>
    </location>
</feature>
<dbReference type="PROSITE" id="PS51192">
    <property type="entry name" value="HELICASE_ATP_BIND_1"/>
    <property type="match status" value="1"/>
</dbReference>
<dbReference type="CDD" id="cd17923">
    <property type="entry name" value="DEXHc_Hrq1-like"/>
    <property type="match status" value="1"/>
</dbReference>